<feature type="compositionally biased region" description="Basic residues" evidence="5">
    <location>
        <begin position="11"/>
        <end position="23"/>
    </location>
</feature>
<keyword evidence="9" id="KW-1185">Reference proteome</keyword>
<dbReference type="STRING" id="3871.A0A4P1RI13"/>
<reference evidence="8 9" key="1">
    <citation type="journal article" date="2017" name="Plant Biotechnol. J.">
        <title>A comprehensive draft genome sequence for lupin (Lupinus angustifolius), an emerging health food: insights into plant-microbe interactions and legume evolution.</title>
        <authorList>
            <person name="Hane J.K."/>
            <person name="Ming Y."/>
            <person name="Kamphuis L.G."/>
            <person name="Nelson M.N."/>
            <person name="Garg G."/>
            <person name="Atkins C.A."/>
            <person name="Bayer P.E."/>
            <person name="Bravo A."/>
            <person name="Bringans S."/>
            <person name="Cannon S."/>
            <person name="Edwards D."/>
            <person name="Foley R."/>
            <person name="Gao L.L."/>
            <person name="Harrison M.J."/>
            <person name="Huang W."/>
            <person name="Hurgobin B."/>
            <person name="Li S."/>
            <person name="Liu C.W."/>
            <person name="McGrath A."/>
            <person name="Morahan G."/>
            <person name="Murray J."/>
            <person name="Weller J."/>
            <person name="Jian J."/>
            <person name="Singh K.B."/>
        </authorList>
    </citation>
    <scope>NUCLEOTIDE SEQUENCE [LARGE SCALE GENOMIC DNA]</scope>
    <source>
        <strain evidence="9">cv. Tanjil</strain>
        <tissue evidence="8">Whole plant</tissue>
    </source>
</reference>
<dbReference type="AlphaFoldDB" id="A0A4P1RI13"/>
<dbReference type="InterPro" id="IPR029020">
    <property type="entry name" value="Ammonium/urea_transptr"/>
</dbReference>
<evidence type="ECO:0000256" key="5">
    <source>
        <dbReference type="SAM" id="MobiDB-lite"/>
    </source>
</evidence>
<dbReference type="Pfam" id="PF00909">
    <property type="entry name" value="Ammonium_transp"/>
    <property type="match status" value="1"/>
</dbReference>
<protein>
    <recommendedName>
        <fullName evidence="7">Ammonium transporter AmtB-like domain-containing protein</fullName>
    </recommendedName>
</protein>
<keyword evidence="4 6" id="KW-0472">Membrane</keyword>
<gene>
    <name evidence="8" type="ORF">TanjilG_28336</name>
</gene>
<dbReference type="Gene3D" id="1.10.3430.10">
    <property type="entry name" value="Ammonium transporter AmtB like domains"/>
    <property type="match status" value="1"/>
</dbReference>
<evidence type="ECO:0000256" key="2">
    <source>
        <dbReference type="ARBA" id="ARBA00022692"/>
    </source>
</evidence>
<dbReference type="GO" id="GO:0005886">
    <property type="term" value="C:plasma membrane"/>
    <property type="evidence" value="ECO:0007669"/>
    <property type="project" value="TreeGrafter"/>
</dbReference>
<accession>A0A4P1RI13</accession>
<dbReference type="PANTHER" id="PTHR11730">
    <property type="entry name" value="AMMONIUM TRANSPORTER"/>
    <property type="match status" value="1"/>
</dbReference>
<evidence type="ECO:0000313" key="9">
    <source>
        <dbReference type="Proteomes" id="UP000188354"/>
    </source>
</evidence>
<dbReference type="PANTHER" id="PTHR11730:SF94">
    <property type="entry name" value="AMMONIUM TRANSPORTER"/>
    <property type="match status" value="1"/>
</dbReference>
<comment type="subcellular location">
    <subcellularLocation>
        <location evidence="1">Membrane</location>
        <topology evidence="1">Multi-pass membrane protein</topology>
    </subcellularLocation>
</comment>
<dbReference type="GO" id="GO:0097272">
    <property type="term" value="P:ammonium homeostasis"/>
    <property type="evidence" value="ECO:0007669"/>
    <property type="project" value="TreeGrafter"/>
</dbReference>
<dbReference type="GO" id="GO:0008519">
    <property type="term" value="F:ammonium channel activity"/>
    <property type="evidence" value="ECO:0007669"/>
    <property type="project" value="InterPro"/>
</dbReference>
<evidence type="ECO:0000256" key="6">
    <source>
        <dbReference type="SAM" id="Phobius"/>
    </source>
</evidence>
<dbReference type="SUPFAM" id="SSF111352">
    <property type="entry name" value="Ammonium transporter"/>
    <property type="match status" value="1"/>
</dbReference>
<evidence type="ECO:0000256" key="3">
    <source>
        <dbReference type="ARBA" id="ARBA00022989"/>
    </source>
</evidence>
<proteinExistence type="predicted"/>
<dbReference type="Proteomes" id="UP000188354">
    <property type="component" value="Chromosome LG05"/>
</dbReference>
<sequence>MEGLSLDGSKGGHKPTTSKKKLHQDHEEASRCAFVDPWAAIISVLVAAWLLIGCNVLAEKLKYDDPLEAAQLHGGYGISGLIFTALLAKKQYVSEDST</sequence>
<keyword evidence="2 6" id="KW-0812">Transmembrane</keyword>
<dbReference type="InterPro" id="IPR024041">
    <property type="entry name" value="NH4_transpt_AmtB-like_dom"/>
</dbReference>
<dbReference type="Gramene" id="OIW11245">
    <property type="protein sequence ID" value="OIW11245"/>
    <property type="gene ID" value="TanjilG_28336"/>
</dbReference>
<name>A0A4P1RI13_LUPAN</name>
<evidence type="ECO:0000313" key="8">
    <source>
        <dbReference type="EMBL" id="OIW11245.1"/>
    </source>
</evidence>
<evidence type="ECO:0000256" key="1">
    <source>
        <dbReference type="ARBA" id="ARBA00004141"/>
    </source>
</evidence>
<dbReference type="EMBL" id="CM007365">
    <property type="protein sequence ID" value="OIW11245.1"/>
    <property type="molecule type" value="Genomic_DNA"/>
</dbReference>
<evidence type="ECO:0000259" key="7">
    <source>
        <dbReference type="Pfam" id="PF00909"/>
    </source>
</evidence>
<organism evidence="8 9">
    <name type="scientific">Lupinus angustifolius</name>
    <name type="common">Narrow-leaved blue lupine</name>
    <dbReference type="NCBI Taxonomy" id="3871"/>
    <lineage>
        <taxon>Eukaryota</taxon>
        <taxon>Viridiplantae</taxon>
        <taxon>Streptophyta</taxon>
        <taxon>Embryophyta</taxon>
        <taxon>Tracheophyta</taxon>
        <taxon>Spermatophyta</taxon>
        <taxon>Magnoliopsida</taxon>
        <taxon>eudicotyledons</taxon>
        <taxon>Gunneridae</taxon>
        <taxon>Pentapetalae</taxon>
        <taxon>rosids</taxon>
        <taxon>fabids</taxon>
        <taxon>Fabales</taxon>
        <taxon>Fabaceae</taxon>
        <taxon>Papilionoideae</taxon>
        <taxon>50 kb inversion clade</taxon>
        <taxon>genistoids sensu lato</taxon>
        <taxon>core genistoids</taxon>
        <taxon>Genisteae</taxon>
        <taxon>Lupinus</taxon>
    </lineage>
</organism>
<keyword evidence="3 6" id="KW-1133">Transmembrane helix</keyword>
<evidence type="ECO:0000256" key="4">
    <source>
        <dbReference type="ARBA" id="ARBA00023136"/>
    </source>
</evidence>
<feature type="transmembrane region" description="Helical" evidence="6">
    <location>
        <begin position="38"/>
        <end position="58"/>
    </location>
</feature>
<feature type="region of interest" description="Disordered" evidence="5">
    <location>
        <begin position="1"/>
        <end position="24"/>
    </location>
</feature>
<feature type="domain" description="Ammonium transporter AmtB-like" evidence="7">
    <location>
        <begin position="31"/>
        <end position="93"/>
    </location>
</feature>